<dbReference type="RefSeq" id="WP_176625745.1">
    <property type="nucleotide sequence ID" value="NZ_JABXXQ010000376.1"/>
</dbReference>
<dbReference type="Proteomes" id="UP000557688">
    <property type="component" value="Unassembled WGS sequence"/>
</dbReference>
<comment type="caution">
    <text evidence="1">The sequence shown here is derived from an EMBL/GenBank/DDBJ whole genome shotgun (WGS) entry which is preliminary data.</text>
</comment>
<reference evidence="1 3" key="2">
    <citation type="submission" date="2020-08" db="EMBL/GenBank/DDBJ databases">
        <title>Genomic Encyclopedia of Type Strains, Phase III (KMG-III): the genomes of soil and plant-associated and newly described type strains.</title>
        <authorList>
            <person name="Whitman W."/>
        </authorList>
    </citation>
    <scope>NUCLEOTIDE SEQUENCE [LARGE SCALE GENOMIC DNA]</scope>
    <source>
        <strain evidence="1 3">CECT 8088</strain>
    </source>
</reference>
<gene>
    <name evidence="1" type="ORF">FHR90_000904</name>
    <name evidence="2" type="ORF">HUK83_14025</name>
</gene>
<keyword evidence="3" id="KW-1185">Reference proteome</keyword>
<dbReference type="AlphaFoldDB" id="A0A839UTH9"/>
<evidence type="ECO:0000313" key="3">
    <source>
        <dbReference type="Proteomes" id="UP000557688"/>
    </source>
</evidence>
<dbReference type="Proteomes" id="UP000565205">
    <property type="component" value="Unassembled WGS sequence"/>
</dbReference>
<dbReference type="EMBL" id="JACHXV010000003">
    <property type="protein sequence ID" value="MBB3173086.1"/>
    <property type="molecule type" value="Genomic_DNA"/>
</dbReference>
<evidence type="ECO:0000313" key="1">
    <source>
        <dbReference type="EMBL" id="MBB3173086.1"/>
    </source>
</evidence>
<evidence type="ECO:0000313" key="2">
    <source>
        <dbReference type="EMBL" id="NVN31441.1"/>
    </source>
</evidence>
<reference evidence="2 4" key="1">
    <citation type="submission" date="2020-06" db="EMBL/GenBank/DDBJ databases">
        <title>Description of novel acetic acid bacteria.</title>
        <authorList>
            <person name="Sombolestani A."/>
        </authorList>
    </citation>
    <scope>NUCLEOTIDE SEQUENCE [LARGE SCALE GENOMIC DNA]</scope>
    <source>
        <strain evidence="2 4">LMG 26838</strain>
    </source>
</reference>
<sequence>MVGFMSVGSVAITDLTKAMVTAAAEPAPGVATFEAAIASVNDPIHPQAGLRLLTDASGHALTIATASGVTAAAFIDGHDNLIVTYQGTTSDAQMALDEQIAAGNGNAAGLADAVSFYRRAVSAAHAAGLSTFHAAYVTGHSLGGSLASYVAAQTGAGGMAFASTGVIGYHAGSTPAANFTTWLERGDPWAQFGTDTAEASVVARNGVAMDHYGTVIELGSTADQSGINAIVSAAGSLSPAQILGALAGGGTAAQQAQAQALMSRFDDALGRYHPLGGYEGAIAALPAATGAFAATSLSAIATSALSALPRLVNELPGLLHAGSVASAETMFARDFPDLAGELVRLTHAASLGAAVDLMGALVSAPLPYAGAGAKVAYVVEQMVQAGLSVHSVPTATASLATQHMMAALVHG</sequence>
<accession>A0A839UTH9</accession>
<dbReference type="EMBL" id="JABXXQ010000376">
    <property type="protein sequence ID" value="NVN31441.1"/>
    <property type="molecule type" value="Genomic_DNA"/>
</dbReference>
<organism evidence="1 3">
    <name type="scientific">Endobacter medicaginis</name>
    <dbReference type="NCBI Taxonomy" id="1181271"/>
    <lineage>
        <taxon>Bacteria</taxon>
        <taxon>Pseudomonadati</taxon>
        <taxon>Pseudomonadota</taxon>
        <taxon>Alphaproteobacteria</taxon>
        <taxon>Acetobacterales</taxon>
        <taxon>Acetobacteraceae</taxon>
        <taxon>Endobacter</taxon>
    </lineage>
</organism>
<name>A0A839UTH9_9PROT</name>
<dbReference type="SUPFAM" id="SSF53474">
    <property type="entry name" value="alpha/beta-Hydrolases"/>
    <property type="match status" value="1"/>
</dbReference>
<protein>
    <submittedName>
        <fullName evidence="1">Uncharacterized protein</fullName>
    </submittedName>
</protein>
<proteinExistence type="predicted"/>
<evidence type="ECO:0000313" key="4">
    <source>
        <dbReference type="Proteomes" id="UP000565205"/>
    </source>
</evidence>
<dbReference type="InterPro" id="IPR029058">
    <property type="entry name" value="AB_hydrolase_fold"/>
</dbReference>